<dbReference type="EMBL" id="JACJJW010000008">
    <property type="protein sequence ID" value="MBM6758031.1"/>
    <property type="molecule type" value="Genomic_DNA"/>
</dbReference>
<evidence type="ECO:0000313" key="4">
    <source>
        <dbReference type="EMBL" id="MBM6758031.1"/>
    </source>
</evidence>
<dbReference type="RefSeq" id="WP_204475193.1">
    <property type="nucleotide sequence ID" value="NZ_JACJJW010000008.1"/>
</dbReference>
<comment type="caution">
    <text evidence="4">The sequence shown here is derived from an EMBL/GenBank/DDBJ whole genome shotgun (WGS) entry which is preliminary data.</text>
</comment>
<reference evidence="4 5" key="1">
    <citation type="journal article" date="2021" name="Sci. Rep.">
        <title>The distribution of antibiotic resistance genes in chicken gut microbiota commensals.</title>
        <authorList>
            <person name="Juricova H."/>
            <person name="Matiasovicova J."/>
            <person name="Kubasova T."/>
            <person name="Cejkova D."/>
            <person name="Rychlik I."/>
        </authorList>
    </citation>
    <scope>NUCLEOTIDE SEQUENCE [LARGE SCALE GENOMIC DNA]</scope>
    <source>
        <strain evidence="4 5">An801</strain>
    </source>
</reference>
<evidence type="ECO:0000256" key="1">
    <source>
        <dbReference type="SAM" id="Coils"/>
    </source>
</evidence>
<name>A0ABS2ETY1_9BACE</name>
<dbReference type="Pfam" id="PF19904">
    <property type="entry name" value="DUF6377"/>
    <property type="match status" value="1"/>
</dbReference>
<evidence type="ECO:0000256" key="2">
    <source>
        <dbReference type="SAM" id="Phobius"/>
    </source>
</evidence>
<sequence length="514" mass="60135">MSTKELYNILNQIIAKRNDFTKQKEEHIDSLKIHSDGYNDFLNIARQYHTFQYDSAMVYIQKARILAENNSKKMEVQILQAEVQATAGLYSEALHILEDTNPSLLPKELKASYYRACIYTCYTMDDFMRNNYSTFSQKKEMFADSILFYLPASSPEWLYWKAENTPDSSFNTKEDLYRKCIYNSPVHSRTFASATCGLALLYERKKAKKDEMERLLILSIISDYVQPLKENMSSQLLANYIANNREEDLPFAHQLLVNALEDALFFNNRLRLMQISRRLPDIVLKHEQQLQQSNRRRIFTIICISSLLLSLIIVIAYTIRTNRKLAISRNKQRETNKQLSQMNEELVSLNQKLKDTNRSREECVSLFFNLCASYTERLTSFKKSVERKVKVGQTNDLLRIVTSPNITDAESKEFYFHFDQAFITLYPTFIRELNSLLRSDAQLILKKGEILNTELRIAALIRMGVRDSNKIATLLFYSPQTIYNYRSQLKSRAINRENFEQQIEQLGLTNSIFQ</sequence>
<feature type="domain" description="DUF6377" evidence="3">
    <location>
        <begin position="224"/>
        <end position="472"/>
    </location>
</feature>
<organism evidence="4 5">
    <name type="scientific">Bacteroides mediterraneensis</name>
    <dbReference type="NCBI Taxonomy" id="1841856"/>
    <lineage>
        <taxon>Bacteria</taxon>
        <taxon>Pseudomonadati</taxon>
        <taxon>Bacteroidota</taxon>
        <taxon>Bacteroidia</taxon>
        <taxon>Bacteroidales</taxon>
        <taxon>Bacteroidaceae</taxon>
        <taxon>Bacteroides</taxon>
    </lineage>
</organism>
<keyword evidence="2" id="KW-0812">Transmembrane</keyword>
<gene>
    <name evidence="4" type="ORF">H6A31_04895</name>
</gene>
<keyword evidence="2" id="KW-0472">Membrane</keyword>
<feature type="transmembrane region" description="Helical" evidence="2">
    <location>
        <begin position="298"/>
        <end position="319"/>
    </location>
</feature>
<keyword evidence="5" id="KW-1185">Reference proteome</keyword>
<keyword evidence="2" id="KW-1133">Transmembrane helix</keyword>
<accession>A0ABS2ETY1</accession>
<dbReference type="InterPro" id="IPR045957">
    <property type="entry name" value="DUF6377"/>
</dbReference>
<dbReference type="Proteomes" id="UP000703295">
    <property type="component" value="Unassembled WGS sequence"/>
</dbReference>
<feature type="coiled-coil region" evidence="1">
    <location>
        <begin position="325"/>
        <end position="359"/>
    </location>
</feature>
<proteinExistence type="predicted"/>
<evidence type="ECO:0000259" key="3">
    <source>
        <dbReference type="Pfam" id="PF19904"/>
    </source>
</evidence>
<protein>
    <recommendedName>
        <fullName evidence="3">DUF6377 domain-containing protein</fullName>
    </recommendedName>
</protein>
<keyword evidence="1" id="KW-0175">Coiled coil</keyword>
<evidence type="ECO:0000313" key="5">
    <source>
        <dbReference type="Proteomes" id="UP000703295"/>
    </source>
</evidence>